<reference evidence="8 9" key="1">
    <citation type="journal article" date="2020" name="Sci. Rep.">
        <title>A novel cyanobacterial geosmin producer, revising GeoA distribution and dispersion patterns in Bacteria.</title>
        <authorList>
            <person name="Churro C."/>
            <person name="Semedo-Aguiar A.P."/>
            <person name="Silva A.D."/>
            <person name="Pereira-Leal J.B."/>
            <person name="Leite R.B."/>
        </authorList>
    </citation>
    <scope>NUCLEOTIDE SEQUENCE [LARGE SCALE GENOMIC DNA]</scope>
    <source>
        <strain evidence="8 9">IPMA8</strain>
    </source>
</reference>
<dbReference type="InterPro" id="IPR044862">
    <property type="entry name" value="Pro_4_hyd_alph_FE2OG_OXY"/>
</dbReference>
<keyword evidence="6" id="KW-0408">Iron</keyword>
<dbReference type="Proteomes" id="UP000702425">
    <property type="component" value="Unassembled WGS sequence"/>
</dbReference>
<dbReference type="EMBL" id="SRRZ01000122">
    <property type="protein sequence ID" value="NQE37305.1"/>
    <property type="molecule type" value="Genomic_DNA"/>
</dbReference>
<organism evidence="8 9">
    <name type="scientific">Microcoleus asticus IPMA8</name>
    <dbReference type="NCBI Taxonomy" id="2563858"/>
    <lineage>
        <taxon>Bacteria</taxon>
        <taxon>Bacillati</taxon>
        <taxon>Cyanobacteriota</taxon>
        <taxon>Cyanophyceae</taxon>
        <taxon>Oscillatoriophycideae</taxon>
        <taxon>Oscillatoriales</taxon>
        <taxon>Microcoleaceae</taxon>
        <taxon>Microcoleus</taxon>
        <taxon>Microcoleus asticus</taxon>
    </lineage>
</organism>
<dbReference type="InterPro" id="IPR005123">
    <property type="entry name" value="Oxoglu/Fe-dep_dioxygenase_dom"/>
</dbReference>
<dbReference type="InterPro" id="IPR006620">
    <property type="entry name" value="Pro_4_hyd_alph"/>
</dbReference>
<dbReference type="Pfam" id="PF13640">
    <property type="entry name" value="2OG-FeII_Oxy_3"/>
    <property type="match status" value="1"/>
</dbReference>
<evidence type="ECO:0000256" key="4">
    <source>
        <dbReference type="ARBA" id="ARBA00022964"/>
    </source>
</evidence>
<dbReference type="RefSeq" id="WP_172191234.1">
    <property type="nucleotide sequence ID" value="NZ_CAWPPK010000027.1"/>
</dbReference>
<dbReference type="SMART" id="SM00702">
    <property type="entry name" value="P4Hc"/>
    <property type="match status" value="1"/>
</dbReference>
<evidence type="ECO:0000256" key="5">
    <source>
        <dbReference type="ARBA" id="ARBA00023002"/>
    </source>
</evidence>
<comment type="caution">
    <text evidence="8">The sequence shown here is derived from an EMBL/GenBank/DDBJ whole genome shotgun (WGS) entry which is preliminary data.</text>
</comment>
<sequence length="186" mass="21716">MNIHTDVPFRFESECFLWVVENVYSSKECDRLISLIEASAPAIATNNPMFRDQDRVIRDDPEISADLFRRLRPHIPSRMGNFVLVGLNERLRMYRYRSGQRFAPHMDHWYCPSDSQVTLHSVLVYLNADFEGGETRFTEQLEHTVVPKTGMTVIFQHKLTHEGCTVRTGTKYAMRTDVIYERLEGK</sequence>
<evidence type="ECO:0000313" key="8">
    <source>
        <dbReference type="EMBL" id="NQE37305.1"/>
    </source>
</evidence>
<gene>
    <name evidence="8" type="ORF">E5S67_05074</name>
</gene>
<keyword evidence="9" id="KW-1185">Reference proteome</keyword>
<accession>A0ABX2D5X3</accession>
<keyword evidence="2" id="KW-0479">Metal-binding</keyword>
<dbReference type="PANTHER" id="PTHR10869">
    <property type="entry name" value="PROLYL 4-HYDROXYLASE ALPHA SUBUNIT"/>
    <property type="match status" value="1"/>
</dbReference>
<evidence type="ECO:0000256" key="2">
    <source>
        <dbReference type="ARBA" id="ARBA00022723"/>
    </source>
</evidence>
<dbReference type="InterPro" id="IPR045054">
    <property type="entry name" value="P4HA-like"/>
</dbReference>
<dbReference type="PANTHER" id="PTHR10869:SF236">
    <property type="entry name" value="PROLYL 4-HYDROXYLASE ALPHA SUBUNIT DOMAIN-CONTAINING PROTEIN"/>
    <property type="match status" value="1"/>
</dbReference>
<evidence type="ECO:0000259" key="7">
    <source>
        <dbReference type="PROSITE" id="PS51471"/>
    </source>
</evidence>
<protein>
    <recommendedName>
        <fullName evidence="7">Fe2OG dioxygenase domain-containing protein</fullName>
    </recommendedName>
</protein>
<keyword evidence="4" id="KW-0223">Dioxygenase</keyword>
<name>A0ABX2D5X3_9CYAN</name>
<dbReference type="PROSITE" id="PS51471">
    <property type="entry name" value="FE2OG_OXY"/>
    <property type="match status" value="1"/>
</dbReference>
<comment type="cofactor">
    <cofactor evidence="1">
        <name>L-ascorbate</name>
        <dbReference type="ChEBI" id="CHEBI:38290"/>
    </cofactor>
</comment>
<evidence type="ECO:0000313" key="9">
    <source>
        <dbReference type="Proteomes" id="UP000702425"/>
    </source>
</evidence>
<feature type="domain" description="Fe2OG dioxygenase" evidence="7">
    <location>
        <begin position="87"/>
        <end position="180"/>
    </location>
</feature>
<keyword evidence="3" id="KW-0847">Vitamin C</keyword>
<dbReference type="Gene3D" id="2.60.120.620">
    <property type="entry name" value="q2cbj1_9rhob like domain"/>
    <property type="match status" value="1"/>
</dbReference>
<keyword evidence="5" id="KW-0560">Oxidoreductase</keyword>
<evidence type="ECO:0000256" key="6">
    <source>
        <dbReference type="ARBA" id="ARBA00023004"/>
    </source>
</evidence>
<evidence type="ECO:0000256" key="3">
    <source>
        <dbReference type="ARBA" id="ARBA00022896"/>
    </source>
</evidence>
<evidence type="ECO:0000256" key="1">
    <source>
        <dbReference type="ARBA" id="ARBA00001961"/>
    </source>
</evidence>
<proteinExistence type="predicted"/>